<organism evidence="1 2">
    <name type="scientific">Araneus ventricosus</name>
    <name type="common">Orbweaver spider</name>
    <name type="synonym">Epeira ventricosa</name>
    <dbReference type="NCBI Taxonomy" id="182803"/>
    <lineage>
        <taxon>Eukaryota</taxon>
        <taxon>Metazoa</taxon>
        <taxon>Ecdysozoa</taxon>
        <taxon>Arthropoda</taxon>
        <taxon>Chelicerata</taxon>
        <taxon>Arachnida</taxon>
        <taxon>Araneae</taxon>
        <taxon>Araneomorphae</taxon>
        <taxon>Entelegynae</taxon>
        <taxon>Araneoidea</taxon>
        <taxon>Araneidae</taxon>
        <taxon>Araneus</taxon>
    </lineage>
</organism>
<comment type="caution">
    <text evidence="1">The sequence shown here is derived from an EMBL/GenBank/DDBJ whole genome shotgun (WGS) entry which is preliminary data.</text>
</comment>
<evidence type="ECO:0000313" key="2">
    <source>
        <dbReference type="Proteomes" id="UP000499080"/>
    </source>
</evidence>
<dbReference type="EMBL" id="BGPR01001261">
    <property type="protein sequence ID" value="GBM49546.1"/>
    <property type="molecule type" value="Genomic_DNA"/>
</dbReference>
<dbReference type="Proteomes" id="UP000499080">
    <property type="component" value="Unassembled WGS sequence"/>
</dbReference>
<dbReference type="AlphaFoldDB" id="A0A4Y2G9T9"/>
<sequence length="86" mass="9533">MVALTDTWSAIEVQIVISRGNRIVSPAFNAISGLRCLFPAPYRYKGRNVDASCDTGGEESINVMETPFVSPIKSSKRNQREAGRWD</sequence>
<gene>
    <name evidence="1" type="ORF">AVEN_108781_1</name>
</gene>
<proteinExistence type="predicted"/>
<accession>A0A4Y2G9T9</accession>
<protein>
    <submittedName>
        <fullName evidence="1">Uncharacterized protein</fullName>
    </submittedName>
</protein>
<name>A0A4Y2G9T9_ARAVE</name>
<keyword evidence="2" id="KW-1185">Reference proteome</keyword>
<reference evidence="1 2" key="1">
    <citation type="journal article" date="2019" name="Sci. Rep.">
        <title>Orb-weaving spider Araneus ventricosus genome elucidates the spidroin gene catalogue.</title>
        <authorList>
            <person name="Kono N."/>
            <person name="Nakamura H."/>
            <person name="Ohtoshi R."/>
            <person name="Moran D.A.P."/>
            <person name="Shinohara A."/>
            <person name="Yoshida Y."/>
            <person name="Fujiwara M."/>
            <person name="Mori M."/>
            <person name="Tomita M."/>
            <person name="Arakawa K."/>
        </authorList>
    </citation>
    <scope>NUCLEOTIDE SEQUENCE [LARGE SCALE GENOMIC DNA]</scope>
</reference>
<evidence type="ECO:0000313" key="1">
    <source>
        <dbReference type="EMBL" id="GBM49546.1"/>
    </source>
</evidence>